<reference key="1">
    <citation type="journal article" date="2014" name="PLoS Genet.">
        <title>Signature Gene Expression Reveals Novel Clues to the Molecular Mechanisms of Dimorphic Transition in Penicillium marneffei.</title>
        <authorList>
            <person name="Yang E."/>
            <person name="Wang G."/>
            <person name="Cai J."/>
            <person name="Woo P.C."/>
            <person name="Lau S.K."/>
            <person name="Yuen K.-Y."/>
            <person name="Chow W.-N."/>
            <person name="Lin X."/>
        </authorList>
    </citation>
    <scope>NUCLEOTIDE SEQUENCE [LARGE SCALE GENOMIC DNA]</scope>
    <source>
        <strain>PM1</strain>
    </source>
</reference>
<dbReference type="PANTHER" id="PTHR14207">
    <property type="entry name" value="STEROL ISOMERASE"/>
    <property type="match status" value="1"/>
</dbReference>
<feature type="transmembrane region" description="Helical" evidence="7">
    <location>
        <begin position="209"/>
        <end position="227"/>
    </location>
</feature>
<comment type="caution">
    <text evidence="9">The sequence shown here is derived from an EMBL/GenBank/DDBJ whole genome shotgun (WGS) entry which is preliminary data.</text>
</comment>
<evidence type="ECO:0000256" key="4">
    <source>
        <dbReference type="ARBA" id="ARBA00022989"/>
    </source>
</evidence>
<evidence type="ECO:0000256" key="6">
    <source>
        <dbReference type="PROSITE-ProRule" id="PRU01087"/>
    </source>
</evidence>
<keyword evidence="4 6" id="KW-1133">Transmembrane helix</keyword>
<evidence type="ECO:0000259" key="8">
    <source>
        <dbReference type="PROSITE" id="PS51751"/>
    </source>
</evidence>
<dbReference type="GO" id="GO:0005783">
    <property type="term" value="C:endoplasmic reticulum"/>
    <property type="evidence" value="ECO:0007669"/>
    <property type="project" value="TreeGrafter"/>
</dbReference>
<dbReference type="GO" id="GO:0016125">
    <property type="term" value="P:sterol metabolic process"/>
    <property type="evidence" value="ECO:0007669"/>
    <property type="project" value="InterPro"/>
</dbReference>
<evidence type="ECO:0000256" key="1">
    <source>
        <dbReference type="ARBA" id="ARBA00004141"/>
    </source>
</evidence>
<keyword evidence="3 6" id="KW-0812">Transmembrane</keyword>
<evidence type="ECO:0000256" key="5">
    <source>
        <dbReference type="ARBA" id="ARBA00023136"/>
    </source>
</evidence>
<organism evidence="9">
    <name type="scientific">Talaromyces marneffei PM1</name>
    <dbReference type="NCBI Taxonomy" id="1077442"/>
    <lineage>
        <taxon>Eukaryota</taxon>
        <taxon>Fungi</taxon>
        <taxon>Dikarya</taxon>
        <taxon>Ascomycota</taxon>
        <taxon>Pezizomycotina</taxon>
        <taxon>Eurotiomycetes</taxon>
        <taxon>Eurotiomycetidae</taxon>
        <taxon>Eurotiales</taxon>
        <taxon>Trichocomaceae</taxon>
        <taxon>Talaromyces</taxon>
        <taxon>Talaromyces sect. Talaromyces</taxon>
    </lineage>
</organism>
<dbReference type="EMBL" id="JPOX01000044">
    <property type="protein sequence ID" value="KFX42445.1"/>
    <property type="molecule type" value="Genomic_DNA"/>
</dbReference>
<evidence type="ECO:0000256" key="3">
    <source>
        <dbReference type="ARBA" id="ARBA00022692"/>
    </source>
</evidence>
<proteinExistence type="inferred from homology"/>
<comment type="subcellular location">
    <subcellularLocation>
        <location evidence="1">Membrane</location>
        <topology evidence="1">Multi-pass membrane protein</topology>
    </subcellularLocation>
</comment>
<protein>
    <submittedName>
        <fullName evidence="9">Emopamil-binding protein-like</fullName>
    </submittedName>
</protein>
<dbReference type="InterPro" id="IPR007905">
    <property type="entry name" value="EBP"/>
</dbReference>
<dbReference type="GO" id="GO:0016020">
    <property type="term" value="C:membrane"/>
    <property type="evidence" value="ECO:0007669"/>
    <property type="project" value="UniProtKB-SubCell"/>
</dbReference>
<sequence length="294" mass="33362">MSIRLAYAVGCLQITPPSNSNKAVQESSGLKVKPNNHGRSQFWLRSRYTNNPIHWIRALFYANCIWPGHIFDPPKSAPEPRAIHVARLRRAHPSLHRRLLSIRVLFSYIDIIETTHTLLSKDRPYYFLGRKDRVYGAKFGTGPSARLWQEYAKADHRWAVADTTVISLELLTVFLAGPAAIYICYLLYKIASNKNSSKTDAQRLGAAKGKLWLVASAVATGELYGGFMTFAPEWLSANSQLDGSNTVFLWLYLVFFNMLWVFIPFWVLVEAYKELKAAFVNAEVLSMPSDKKQT</sequence>
<dbReference type="PANTHER" id="PTHR14207:SF1">
    <property type="entry name" value="EMOPAMIL-BINDING PROTEIN-LIKE"/>
    <property type="match status" value="1"/>
</dbReference>
<evidence type="ECO:0000256" key="7">
    <source>
        <dbReference type="SAM" id="Phobius"/>
    </source>
</evidence>
<feature type="domain" description="EXPERA" evidence="8">
    <location>
        <begin position="101"/>
        <end position="268"/>
    </location>
</feature>
<feature type="transmembrane region" description="Helical" evidence="7">
    <location>
        <begin position="247"/>
        <end position="269"/>
    </location>
</feature>
<dbReference type="Pfam" id="PF05241">
    <property type="entry name" value="EBP"/>
    <property type="match status" value="1"/>
</dbReference>
<gene>
    <name evidence="9" type="ORF">GQ26_0440210</name>
</gene>
<evidence type="ECO:0000256" key="2">
    <source>
        <dbReference type="ARBA" id="ARBA00008337"/>
    </source>
</evidence>
<dbReference type="PROSITE" id="PS51751">
    <property type="entry name" value="EXPERA"/>
    <property type="match status" value="1"/>
</dbReference>
<accession>A0A093UR98</accession>
<keyword evidence="5 6" id="KW-0472">Membrane</keyword>
<name>A0A093UR98_TALMA</name>
<feature type="transmembrane region" description="Helical" evidence="7">
    <location>
        <begin position="170"/>
        <end position="188"/>
    </location>
</feature>
<reference evidence="9" key="2">
    <citation type="journal article" date="2014" name="PLoS Genet.">
        <title>Signature gene expression reveals novel clues to the molecular mechanisms of dimorphic transition in Penicillium marneffei.</title>
        <authorList>
            <person name="Yang E."/>
            <person name="Wang G."/>
            <person name="Cai J."/>
            <person name="Woo P.C."/>
            <person name="Lau S.K."/>
            <person name="Yuen K.-Y."/>
            <person name="Chow W.-N."/>
            <person name="Lin X."/>
        </authorList>
    </citation>
    <scope>NUCLEOTIDE SEQUENCE</scope>
    <source>
        <strain evidence="9">PM1</strain>
    </source>
</reference>
<comment type="similarity">
    <text evidence="2">Belongs to the EBP family.</text>
</comment>
<evidence type="ECO:0000313" key="9">
    <source>
        <dbReference type="EMBL" id="KFX42445.1"/>
    </source>
</evidence>
<dbReference type="eggNOG" id="KOG4826">
    <property type="taxonomic scope" value="Eukaryota"/>
</dbReference>
<dbReference type="InterPro" id="IPR033118">
    <property type="entry name" value="EXPERA"/>
</dbReference>
<dbReference type="AlphaFoldDB" id="A0A093UR98"/>
<dbReference type="GO" id="GO:0047750">
    <property type="term" value="F:cholestenol delta-isomerase activity"/>
    <property type="evidence" value="ECO:0007669"/>
    <property type="project" value="InterPro"/>
</dbReference>
<dbReference type="HOGENOM" id="CLU_947237_0_0_1"/>